<proteinExistence type="predicted"/>
<protein>
    <submittedName>
        <fullName evidence="1">Uncharacterized protein</fullName>
    </submittedName>
</protein>
<dbReference type="EMBL" id="MTYJ01000320">
    <property type="protein sequence ID" value="OWA53422.1"/>
    <property type="molecule type" value="Genomic_DNA"/>
</dbReference>
<accession>A0A9X6RMY0</accession>
<evidence type="ECO:0000313" key="2">
    <source>
        <dbReference type="Proteomes" id="UP000192578"/>
    </source>
</evidence>
<comment type="caution">
    <text evidence="1">The sequence shown here is derived from an EMBL/GenBank/DDBJ whole genome shotgun (WGS) entry which is preliminary data.</text>
</comment>
<gene>
    <name evidence="1" type="ORF">BV898_17852</name>
</gene>
<sequence length="237" mass="27392">MREQQRHARENEQELFCPPLFLEHGVDTWMAERRPIPVPSVQSSCFDGKLTSILCDPMMIIMDGLIHKSSKRQGHNMDYNYNALLGDNNFLDRQEEDHSSGSCLFTVNLDSRFHIRHSTSQQHQLQLRTQRFKTTALSLIVHDPRDSDLTSRLVEACHEDTQFIMFNEEQGLLLVSTPMFTMNYDMLSELQRTGKVKTWNNYVGDVLSLMSRLLLCELNENTDDLTGLQSQALDHES</sequence>
<dbReference type="Proteomes" id="UP000192578">
    <property type="component" value="Unassembled WGS sequence"/>
</dbReference>
<reference evidence="2" key="1">
    <citation type="submission" date="2017-01" db="EMBL/GenBank/DDBJ databases">
        <title>Comparative genomics of anhydrobiosis in the tardigrade Hypsibius dujardini.</title>
        <authorList>
            <person name="Yoshida Y."/>
            <person name="Koutsovoulos G."/>
            <person name="Laetsch D."/>
            <person name="Stevens L."/>
            <person name="Kumar S."/>
            <person name="Horikawa D."/>
            <person name="Ishino K."/>
            <person name="Komine S."/>
            <person name="Tomita M."/>
            <person name="Blaxter M."/>
            <person name="Arakawa K."/>
        </authorList>
    </citation>
    <scope>NUCLEOTIDE SEQUENCE [LARGE SCALE GENOMIC DNA]</scope>
    <source>
        <strain evidence="2">Z151</strain>
    </source>
</reference>
<evidence type="ECO:0000313" key="1">
    <source>
        <dbReference type="EMBL" id="OWA53422.1"/>
    </source>
</evidence>
<dbReference type="AlphaFoldDB" id="A0A9X6RMY0"/>
<name>A0A9X6RMY0_HYPEX</name>
<keyword evidence="2" id="KW-1185">Reference proteome</keyword>
<organism evidence="1 2">
    <name type="scientific">Hypsibius exemplaris</name>
    <name type="common">Freshwater tardigrade</name>
    <dbReference type="NCBI Taxonomy" id="2072580"/>
    <lineage>
        <taxon>Eukaryota</taxon>
        <taxon>Metazoa</taxon>
        <taxon>Ecdysozoa</taxon>
        <taxon>Tardigrada</taxon>
        <taxon>Eutardigrada</taxon>
        <taxon>Parachela</taxon>
        <taxon>Hypsibioidea</taxon>
        <taxon>Hypsibiidae</taxon>
        <taxon>Hypsibius</taxon>
    </lineage>
</organism>